<reference evidence="4" key="1">
    <citation type="submission" date="2024-05" db="EMBL/GenBank/DDBJ databases">
        <authorList>
            <person name="Bunk B."/>
            <person name="Swiderski J."/>
            <person name="Sproer C."/>
            <person name="Thiel V."/>
        </authorList>
    </citation>
    <scope>NUCLEOTIDE SEQUENCE</scope>
    <source>
        <strain evidence="4">DSM 17735</strain>
    </source>
</reference>
<dbReference type="AlphaFoldDB" id="A0AAU7LLN8"/>
<dbReference type="RefSeq" id="WP_349276514.1">
    <property type="nucleotide sequence ID" value="NZ_CBCSCU010000027.1"/>
</dbReference>
<keyword evidence="1" id="KW-0238">DNA-binding</keyword>
<organism evidence="4">
    <name type="scientific">Polaromonas hydrogenivorans</name>
    <dbReference type="NCBI Taxonomy" id="335476"/>
    <lineage>
        <taxon>Bacteria</taxon>
        <taxon>Pseudomonadati</taxon>
        <taxon>Pseudomonadota</taxon>
        <taxon>Betaproteobacteria</taxon>
        <taxon>Burkholderiales</taxon>
        <taxon>Comamonadaceae</taxon>
        <taxon>Polaromonas</taxon>
    </lineage>
</organism>
<dbReference type="Gene3D" id="2.10.260.10">
    <property type="match status" value="1"/>
</dbReference>
<feature type="domain" description="SpoVT-AbrB" evidence="3">
    <location>
        <begin position="5"/>
        <end position="47"/>
    </location>
</feature>
<proteinExistence type="predicted"/>
<sequence>MLATAKVFTTGNSQAIRLPKAFRVDAREVWISKNDITGEITIKPKDDDKRQRDLAELIKIIKENPFTEDFIPERSDEESLNPLEEWAEPLPAAGVKR</sequence>
<gene>
    <name evidence="4" type="ORF">ABLV49_11330</name>
</gene>
<dbReference type="PROSITE" id="PS51740">
    <property type="entry name" value="SPOVT_ABRB"/>
    <property type="match status" value="1"/>
</dbReference>
<evidence type="ECO:0000256" key="2">
    <source>
        <dbReference type="SAM" id="MobiDB-lite"/>
    </source>
</evidence>
<protein>
    <recommendedName>
        <fullName evidence="3">SpoVT-AbrB domain-containing protein</fullName>
    </recommendedName>
</protein>
<dbReference type="InterPro" id="IPR007159">
    <property type="entry name" value="SpoVT-AbrB_dom"/>
</dbReference>
<feature type="region of interest" description="Disordered" evidence="2">
    <location>
        <begin position="72"/>
        <end position="97"/>
    </location>
</feature>
<dbReference type="EMBL" id="CP157675">
    <property type="protein sequence ID" value="XBP68521.1"/>
    <property type="molecule type" value="Genomic_DNA"/>
</dbReference>
<evidence type="ECO:0000313" key="4">
    <source>
        <dbReference type="EMBL" id="XBP68521.1"/>
    </source>
</evidence>
<evidence type="ECO:0000259" key="3">
    <source>
        <dbReference type="PROSITE" id="PS51740"/>
    </source>
</evidence>
<dbReference type="GO" id="GO:0003677">
    <property type="term" value="F:DNA binding"/>
    <property type="evidence" value="ECO:0007669"/>
    <property type="project" value="UniProtKB-UniRule"/>
</dbReference>
<dbReference type="InterPro" id="IPR037914">
    <property type="entry name" value="SpoVT-AbrB_sf"/>
</dbReference>
<dbReference type="SUPFAM" id="SSF89447">
    <property type="entry name" value="AbrB/MazE/MraZ-like"/>
    <property type="match status" value="1"/>
</dbReference>
<evidence type="ECO:0000256" key="1">
    <source>
        <dbReference type="PROSITE-ProRule" id="PRU01076"/>
    </source>
</evidence>
<name>A0AAU7LLN8_9BURK</name>
<accession>A0AAU7LLN8</accession>